<dbReference type="Proteomes" id="UP001057134">
    <property type="component" value="Chromosome"/>
</dbReference>
<dbReference type="GO" id="GO:0016779">
    <property type="term" value="F:nucleotidyltransferase activity"/>
    <property type="evidence" value="ECO:0007669"/>
    <property type="project" value="UniProtKB-KW"/>
</dbReference>
<keyword evidence="5" id="KW-1185">Reference proteome</keyword>
<dbReference type="Pfam" id="PF00293">
    <property type="entry name" value="NUDIX"/>
    <property type="match status" value="1"/>
</dbReference>
<keyword evidence="4" id="KW-0548">Nucleotidyltransferase</keyword>
<dbReference type="CDD" id="cd18873">
    <property type="entry name" value="NUDIX_NadM_like"/>
    <property type="match status" value="1"/>
</dbReference>
<evidence type="ECO:0000259" key="3">
    <source>
        <dbReference type="PROSITE" id="PS51462"/>
    </source>
</evidence>
<feature type="domain" description="Nudix hydrolase" evidence="3">
    <location>
        <begin position="24"/>
        <end position="173"/>
    </location>
</feature>
<proteinExistence type="inferred from homology"/>
<organism evidence="4 5">
    <name type="scientific">Paenibacillus konkukensis</name>
    <dbReference type="NCBI Taxonomy" id="2020716"/>
    <lineage>
        <taxon>Bacteria</taxon>
        <taxon>Bacillati</taxon>
        <taxon>Bacillota</taxon>
        <taxon>Bacilli</taxon>
        <taxon>Bacillales</taxon>
        <taxon>Paenibacillaceae</taxon>
        <taxon>Paenibacillus</taxon>
    </lineage>
</organism>
<dbReference type="Gene3D" id="1.10.10.10">
    <property type="entry name" value="Winged helix-like DNA-binding domain superfamily/Winged helix DNA-binding domain"/>
    <property type="match status" value="1"/>
</dbReference>
<dbReference type="PANTHER" id="PTHR43736">
    <property type="entry name" value="ADP-RIBOSE PYROPHOSPHATASE"/>
    <property type="match status" value="1"/>
</dbReference>
<keyword evidence="2 4" id="KW-0378">Hydrolase</keyword>
<dbReference type="RefSeq" id="WP_259617751.1">
    <property type="nucleotide sequence ID" value="NZ_CP027059.1"/>
</dbReference>
<accession>A0ABY4RGM1</accession>
<dbReference type="PROSITE" id="PS51462">
    <property type="entry name" value="NUDIX"/>
    <property type="match status" value="1"/>
</dbReference>
<name>A0ABY4RGM1_9BACL</name>
<gene>
    <name evidence="4" type="ORF">SK3146_00456</name>
</gene>
<evidence type="ECO:0000313" key="4">
    <source>
        <dbReference type="EMBL" id="UQZ81300.1"/>
    </source>
</evidence>
<keyword evidence="4" id="KW-0808">Transferase</keyword>
<evidence type="ECO:0000256" key="2">
    <source>
        <dbReference type="ARBA" id="ARBA00022801"/>
    </source>
</evidence>
<dbReference type="InterPro" id="IPR015797">
    <property type="entry name" value="NUDIX_hydrolase-like_dom_sf"/>
</dbReference>
<comment type="similarity">
    <text evidence="1">Belongs to the Nudix hydrolase family.</text>
</comment>
<dbReference type="InterPro" id="IPR000086">
    <property type="entry name" value="NUDIX_hydrolase_dom"/>
</dbReference>
<sequence>MSKYTTEEEVLRHYDPKKYRTPDGYTSDIVCATIVRDSEGDNLTAAKPVLKLMLIKRAAADQEGNPNIEGGKWAIPGGFGSDKETAYETAVRELSEETGVTGIHVEHFAVFDKPGRDRRGWIISNAHYAIVPGDYLEKRKAADDAEECELFTIEEALALDLAFDHADILTTAAAVIKREMMQTTVARHFLPAEFTLAELRDVLMTVLADDPMIYVKSTFWDKAPKLPFIEPATDEEGRIKTTRREGVTKRVRLFRFNDYEPVASIYR</sequence>
<reference evidence="4" key="1">
    <citation type="submission" date="2018-02" db="EMBL/GenBank/DDBJ databases">
        <authorList>
            <person name="Kim S.-K."/>
            <person name="Jung H.-I."/>
            <person name="Lee S.-W."/>
        </authorList>
    </citation>
    <scope>NUCLEOTIDE SEQUENCE</scope>
    <source>
        <strain evidence="4">SK3146</strain>
    </source>
</reference>
<protein>
    <submittedName>
        <fullName evidence="4">Bifunctional NMN adenylyltransferase/Nudix hydrolase</fullName>
    </submittedName>
</protein>
<evidence type="ECO:0000313" key="5">
    <source>
        <dbReference type="Proteomes" id="UP001057134"/>
    </source>
</evidence>
<dbReference type="GO" id="GO:0016787">
    <property type="term" value="F:hydrolase activity"/>
    <property type="evidence" value="ECO:0007669"/>
    <property type="project" value="UniProtKB-KW"/>
</dbReference>
<dbReference type="InterPro" id="IPR020084">
    <property type="entry name" value="NUDIX_hydrolase_CS"/>
</dbReference>
<dbReference type="PROSITE" id="PS00893">
    <property type="entry name" value="NUDIX_BOX"/>
    <property type="match status" value="1"/>
</dbReference>
<dbReference type="EMBL" id="CP027059">
    <property type="protein sequence ID" value="UQZ81300.1"/>
    <property type="molecule type" value="Genomic_DNA"/>
</dbReference>
<dbReference type="Gene3D" id="3.90.79.10">
    <property type="entry name" value="Nucleoside Triphosphate Pyrophosphohydrolase"/>
    <property type="match status" value="1"/>
</dbReference>
<dbReference type="SUPFAM" id="SSF55811">
    <property type="entry name" value="Nudix"/>
    <property type="match status" value="1"/>
</dbReference>
<dbReference type="PANTHER" id="PTHR43736:SF1">
    <property type="entry name" value="DIHYDRONEOPTERIN TRIPHOSPHATE DIPHOSPHATASE"/>
    <property type="match status" value="1"/>
</dbReference>
<reference evidence="4" key="2">
    <citation type="journal article" date="2021" name="J Anim Sci Technol">
        <title>Complete genome sequence of Paenibacillus konkukensis sp. nov. SK3146 as a potential probiotic strain.</title>
        <authorList>
            <person name="Jung H.I."/>
            <person name="Park S."/>
            <person name="Niu K.M."/>
            <person name="Lee S.W."/>
            <person name="Kothari D."/>
            <person name="Yi K.J."/>
            <person name="Kim S.K."/>
        </authorList>
    </citation>
    <scope>NUCLEOTIDE SEQUENCE</scope>
    <source>
        <strain evidence="4">SK3146</strain>
    </source>
</reference>
<evidence type="ECO:0000256" key="1">
    <source>
        <dbReference type="ARBA" id="ARBA00005582"/>
    </source>
</evidence>
<dbReference type="InterPro" id="IPR036388">
    <property type="entry name" value="WH-like_DNA-bd_sf"/>
</dbReference>